<evidence type="ECO:0000313" key="1">
    <source>
        <dbReference type="EMBL" id="SES40523.1"/>
    </source>
</evidence>
<evidence type="ECO:0000313" key="2">
    <source>
        <dbReference type="Proteomes" id="UP000199503"/>
    </source>
</evidence>
<accession>A0A1H9X4H9</accession>
<gene>
    <name evidence="1" type="ORF">SAMN04488000_1272</name>
</gene>
<dbReference type="Proteomes" id="UP000199503">
    <property type="component" value="Unassembled WGS sequence"/>
</dbReference>
<dbReference type="RefSeq" id="WP_218159923.1">
    <property type="nucleotide sequence ID" value="NZ_FOFV01000027.1"/>
</dbReference>
<keyword evidence="2" id="KW-1185">Reference proteome</keyword>
<organism evidence="1 2">
    <name type="scientific">Lentzea albida</name>
    <dbReference type="NCBI Taxonomy" id="65499"/>
    <lineage>
        <taxon>Bacteria</taxon>
        <taxon>Bacillati</taxon>
        <taxon>Actinomycetota</taxon>
        <taxon>Actinomycetes</taxon>
        <taxon>Pseudonocardiales</taxon>
        <taxon>Pseudonocardiaceae</taxon>
        <taxon>Lentzea</taxon>
    </lineage>
</organism>
<proteinExistence type="predicted"/>
<protein>
    <submittedName>
        <fullName evidence="1">Uncharacterized protein</fullName>
    </submittedName>
</protein>
<dbReference type="AlphaFoldDB" id="A0A1H9X4H9"/>
<dbReference type="EMBL" id="FOFV01000027">
    <property type="protein sequence ID" value="SES40523.1"/>
    <property type="molecule type" value="Genomic_DNA"/>
</dbReference>
<reference evidence="2" key="1">
    <citation type="submission" date="2016-10" db="EMBL/GenBank/DDBJ databases">
        <authorList>
            <person name="Varghese N."/>
            <person name="Submissions S."/>
        </authorList>
    </citation>
    <scope>NUCLEOTIDE SEQUENCE [LARGE SCALE GENOMIC DNA]</scope>
    <source>
        <strain evidence="2">DSM 44437</strain>
    </source>
</reference>
<name>A0A1H9X4H9_9PSEU</name>
<sequence length="130" mass="14350">MTAENIDWGGQREGNPTVSELTFATSLNALAPGLEFWLHADDDGTPWLLVSLDLIEGDTVRDTLRLDFDSRGIRGGWSPSCLNWDDGMRAEDALINLAGPDGLVLPAKRLSIEELARRAAEWFTQPKQGR</sequence>